<dbReference type="PANTHER" id="PTHR30482:SF17">
    <property type="entry name" value="ABC TRANSPORTER ATP-BINDING PROTEIN"/>
    <property type="match status" value="1"/>
</dbReference>
<name>A0A7J9UV73_9MICO</name>
<dbReference type="GO" id="GO:0005886">
    <property type="term" value="C:plasma membrane"/>
    <property type="evidence" value="ECO:0007669"/>
    <property type="project" value="UniProtKB-SubCell"/>
</dbReference>
<comment type="subcellular location">
    <subcellularLocation>
        <location evidence="1">Cell membrane</location>
        <topology evidence="1">Multi-pass membrane protein</topology>
    </subcellularLocation>
</comment>
<evidence type="ECO:0000313" key="8">
    <source>
        <dbReference type="EMBL" id="MPV87634.1"/>
    </source>
</evidence>
<evidence type="ECO:0000256" key="6">
    <source>
        <dbReference type="SAM" id="MobiDB-lite"/>
    </source>
</evidence>
<evidence type="ECO:0000256" key="2">
    <source>
        <dbReference type="ARBA" id="ARBA00022475"/>
    </source>
</evidence>
<dbReference type="AlphaFoldDB" id="A0A7J9UV73"/>
<feature type="transmembrane region" description="Helical" evidence="7">
    <location>
        <begin position="70"/>
        <end position="93"/>
    </location>
</feature>
<evidence type="ECO:0000313" key="9">
    <source>
        <dbReference type="Proteomes" id="UP000429644"/>
    </source>
</evidence>
<feature type="transmembrane region" description="Helical" evidence="7">
    <location>
        <begin position="44"/>
        <end position="64"/>
    </location>
</feature>
<feature type="non-terminal residue" evidence="8">
    <location>
        <position position="1"/>
    </location>
</feature>
<organism evidence="8 9">
    <name type="scientific">Georgenia ruanii</name>
    <dbReference type="NCBI Taxonomy" id="348442"/>
    <lineage>
        <taxon>Bacteria</taxon>
        <taxon>Bacillati</taxon>
        <taxon>Actinomycetota</taxon>
        <taxon>Actinomycetes</taxon>
        <taxon>Micrococcales</taxon>
        <taxon>Bogoriellaceae</taxon>
        <taxon>Georgenia</taxon>
    </lineage>
</organism>
<feature type="region of interest" description="Disordered" evidence="6">
    <location>
        <begin position="306"/>
        <end position="336"/>
    </location>
</feature>
<gene>
    <name evidence="8" type="ORF">GB882_03055</name>
</gene>
<reference evidence="8 9" key="1">
    <citation type="submission" date="2019-10" db="EMBL/GenBank/DDBJ databases">
        <title>Georgenia wutianyii sp. nov. and Georgenia yuyongxinii sp. nov. isolated from plateau pika (Ochotona curzoniae) in the Qinghai-Tibet plateau of China.</title>
        <authorList>
            <person name="Tian Z."/>
        </authorList>
    </citation>
    <scope>NUCLEOTIDE SEQUENCE [LARGE SCALE GENOMIC DNA]</scope>
    <source>
        <strain evidence="8 9">JCM 15130</strain>
    </source>
</reference>
<keyword evidence="3 7" id="KW-0812">Transmembrane</keyword>
<feature type="transmembrane region" description="Helical" evidence="7">
    <location>
        <begin position="249"/>
        <end position="267"/>
    </location>
</feature>
<dbReference type="CDD" id="cd06581">
    <property type="entry name" value="TM_PBP1_LivM_like"/>
    <property type="match status" value="1"/>
</dbReference>
<comment type="caution">
    <text evidence="8">The sequence shown here is derived from an EMBL/GenBank/DDBJ whole genome shotgun (WGS) entry which is preliminary data.</text>
</comment>
<dbReference type="Proteomes" id="UP000429644">
    <property type="component" value="Unassembled WGS sequence"/>
</dbReference>
<dbReference type="EMBL" id="WHPD01000668">
    <property type="protein sequence ID" value="MPV87634.1"/>
    <property type="molecule type" value="Genomic_DNA"/>
</dbReference>
<keyword evidence="2" id="KW-1003">Cell membrane</keyword>
<evidence type="ECO:0000256" key="4">
    <source>
        <dbReference type="ARBA" id="ARBA00022989"/>
    </source>
</evidence>
<keyword evidence="5 7" id="KW-0472">Membrane</keyword>
<dbReference type="GO" id="GO:0015658">
    <property type="term" value="F:branched-chain amino acid transmembrane transporter activity"/>
    <property type="evidence" value="ECO:0007669"/>
    <property type="project" value="InterPro"/>
</dbReference>
<evidence type="ECO:0000256" key="3">
    <source>
        <dbReference type="ARBA" id="ARBA00022692"/>
    </source>
</evidence>
<protein>
    <recommendedName>
        <fullName evidence="10">Branched-chain amino acid ABC transporter permease</fullName>
    </recommendedName>
</protein>
<feature type="transmembrane region" description="Helical" evidence="7">
    <location>
        <begin position="100"/>
        <end position="118"/>
    </location>
</feature>
<evidence type="ECO:0000256" key="7">
    <source>
        <dbReference type="SAM" id="Phobius"/>
    </source>
</evidence>
<feature type="transmembrane region" description="Helical" evidence="7">
    <location>
        <begin position="273"/>
        <end position="295"/>
    </location>
</feature>
<keyword evidence="4 7" id="KW-1133">Transmembrane helix</keyword>
<evidence type="ECO:0008006" key="10">
    <source>
        <dbReference type="Google" id="ProtNLM"/>
    </source>
</evidence>
<evidence type="ECO:0000256" key="5">
    <source>
        <dbReference type="ARBA" id="ARBA00023136"/>
    </source>
</evidence>
<dbReference type="Pfam" id="PF02653">
    <property type="entry name" value="BPD_transp_2"/>
    <property type="match status" value="1"/>
</dbReference>
<dbReference type="InterPro" id="IPR043428">
    <property type="entry name" value="LivM-like"/>
</dbReference>
<evidence type="ECO:0000256" key="1">
    <source>
        <dbReference type="ARBA" id="ARBA00004651"/>
    </source>
</evidence>
<keyword evidence="9" id="KW-1185">Reference proteome</keyword>
<sequence length="336" mass="36105">VIVIVLLPMLPSVLDGITIFWVSGMLISMLFAASYHLLLGTSGLLSFGHAAHFGIGAYITAICYREGWGLVPTLGLCLLVSLVAAIVIGLVTLRTSGVQFAILTLAFSMVAHQLTFLFREFTGGDDGISALSPPPLEILGTSIELTIPSEFFRVLAVIVIIGLTMLYLIDRSSLGHVLRSIRDDSIRSQYLGFRPRRYRMVAFALSGTSAGIAGALFVTLNGITTPTTLYWTTSSLPLIMVLIGGMRSFWGALIGAVVYEGLMYLTADVVKGVNIYLGLLVLLVVLFLPNGVVGLRPTLRSLLTRRPGEARERAKNPVPASQPDPGFELEGAHSGR</sequence>
<dbReference type="InterPro" id="IPR001851">
    <property type="entry name" value="ABC_transp_permease"/>
</dbReference>
<feature type="compositionally biased region" description="Basic and acidic residues" evidence="6">
    <location>
        <begin position="306"/>
        <end position="315"/>
    </location>
</feature>
<feature type="transmembrane region" description="Helical" evidence="7">
    <location>
        <begin position="151"/>
        <end position="169"/>
    </location>
</feature>
<feature type="transmembrane region" description="Helical" evidence="7">
    <location>
        <begin position="200"/>
        <end position="222"/>
    </location>
</feature>
<accession>A0A7J9UV73</accession>
<dbReference type="PANTHER" id="PTHR30482">
    <property type="entry name" value="HIGH-AFFINITY BRANCHED-CHAIN AMINO ACID TRANSPORT SYSTEM PERMEASE"/>
    <property type="match status" value="1"/>
</dbReference>
<feature type="transmembrane region" description="Helical" evidence="7">
    <location>
        <begin position="17"/>
        <end position="37"/>
    </location>
</feature>
<proteinExistence type="predicted"/>